<proteinExistence type="predicted"/>
<comment type="caution">
    <text evidence="1">The sequence shown here is derived from an EMBL/GenBank/DDBJ whole genome shotgun (WGS) entry which is preliminary data.</text>
</comment>
<evidence type="ECO:0008006" key="3">
    <source>
        <dbReference type="Google" id="ProtNLM"/>
    </source>
</evidence>
<dbReference type="Proteomes" id="UP000288805">
    <property type="component" value="Unassembled WGS sequence"/>
</dbReference>
<dbReference type="PANTHER" id="PTHR34222">
    <property type="entry name" value="GAG_PRE-INTEGRS DOMAIN-CONTAINING PROTEIN"/>
    <property type="match status" value="1"/>
</dbReference>
<gene>
    <name evidence="1" type="ORF">CK203_090493</name>
</gene>
<dbReference type="AlphaFoldDB" id="A0A438BTU6"/>
<evidence type="ECO:0000313" key="2">
    <source>
        <dbReference type="Proteomes" id="UP000288805"/>
    </source>
</evidence>
<evidence type="ECO:0000313" key="1">
    <source>
        <dbReference type="EMBL" id="RVW14405.1"/>
    </source>
</evidence>
<protein>
    <recommendedName>
        <fullName evidence="3">CCHC-type domain-containing protein</fullName>
    </recommendedName>
</protein>
<sequence length="181" mass="20304">MNASVSAMLHRFSKSSNNYMVSDKARLDVNTYYTRLKILWDELKNYQPVPVFHYGVFNLVVQEEHQRSIGSGSSAPSDSMAFNTFSLAPSVATASSHKKPRRERPICTQCGLTGHTVDRCYKLHGFPLGHSLFLFCCRYDGILPPPASLSLDQVQRLIAYLSTHVQQQTINPLESPSVSRP</sequence>
<organism evidence="1 2">
    <name type="scientific">Vitis vinifera</name>
    <name type="common">Grape</name>
    <dbReference type="NCBI Taxonomy" id="29760"/>
    <lineage>
        <taxon>Eukaryota</taxon>
        <taxon>Viridiplantae</taxon>
        <taxon>Streptophyta</taxon>
        <taxon>Embryophyta</taxon>
        <taxon>Tracheophyta</taxon>
        <taxon>Spermatophyta</taxon>
        <taxon>Magnoliopsida</taxon>
        <taxon>eudicotyledons</taxon>
        <taxon>Gunneridae</taxon>
        <taxon>Pentapetalae</taxon>
        <taxon>rosids</taxon>
        <taxon>Vitales</taxon>
        <taxon>Vitaceae</taxon>
        <taxon>Viteae</taxon>
        <taxon>Vitis</taxon>
    </lineage>
</organism>
<name>A0A438BTU6_VITVI</name>
<dbReference type="EMBL" id="QGNW01002620">
    <property type="protein sequence ID" value="RVW14405.1"/>
    <property type="molecule type" value="Genomic_DNA"/>
</dbReference>
<accession>A0A438BTU6</accession>
<dbReference type="PANTHER" id="PTHR34222:SF99">
    <property type="entry name" value="PROTEIN, PUTATIVE-RELATED"/>
    <property type="match status" value="1"/>
</dbReference>
<reference evidence="1 2" key="1">
    <citation type="journal article" date="2018" name="PLoS Genet.">
        <title>Population sequencing reveals clonal diversity and ancestral inbreeding in the grapevine cultivar Chardonnay.</title>
        <authorList>
            <person name="Roach M.J."/>
            <person name="Johnson D.L."/>
            <person name="Bohlmann J."/>
            <person name="van Vuuren H.J."/>
            <person name="Jones S.J."/>
            <person name="Pretorius I.S."/>
            <person name="Schmidt S.A."/>
            <person name="Borneman A.R."/>
        </authorList>
    </citation>
    <scope>NUCLEOTIDE SEQUENCE [LARGE SCALE GENOMIC DNA]</scope>
    <source>
        <strain evidence="2">cv. Chardonnay</strain>
        <tissue evidence="1">Leaf</tissue>
    </source>
</reference>